<accession>A0A9D6V390</accession>
<evidence type="ECO:0000256" key="3">
    <source>
        <dbReference type="ARBA" id="ARBA00022630"/>
    </source>
</evidence>
<keyword evidence="5" id="KW-0560">Oxidoreductase</keyword>
<dbReference type="GO" id="GO:0016491">
    <property type="term" value="F:oxidoreductase activity"/>
    <property type="evidence" value="ECO:0007669"/>
    <property type="project" value="UniProtKB-KW"/>
</dbReference>
<gene>
    <name evidence="7" type="ORF">HY912_10095</name>
</gene>
<evidence type="ECO:0000256" key="1">
    <source>
        <dbReference type="ARBA" id="ARBA00001917"/>
    </source>
</evidence>
<evidence type="ECO:0000256" key="5">
    <source>
        <dbReference type="ARBA" id="ARBA00023002"/>
    </source>
</evidence>
<dbReference type="Proteomes" id="UP000807825">
    <property type="component" value="Unassembled WGS sequence"/>
</dbReference>
<proteinExistence type="inferred from homology"/>
<name>A0A9D6V390_9BACT</name>
<dbReference type="InterPro" id="IPR000415">
    <property type="entry name" value="Nitroreductase-like"/>
</dbReference>
<dbReference type="Pfam" id="PF00881">
    <property type="entry name" value="Nitroreductase"/>
    <property type="match status" value="1"/>
</dbReference>
<feature type="domain" description="Nitroreductase" evidence="6">
    <location>
        <begin position="10"/>
        <end position="174"/>
    </location>
</feature>
<evidence type="ECO:0000256" key="2">
    <source>
        <dbReference type="ARBA" id="ARBA00007118"/>
    </source>
</evidence>
<evidence type="ECO:0000256" key="4">
    <source>
        <dbReference type="ARBA" id="ARBA00022643"/>
    </source>
</evidence>
<comment type="similarity">
    <text evidence="2">Belongs to the nitroreductase family.</text>
</comment>
<evidence type="ECO:0000259" key="6">
    <source>
        <dbReference type="Pfam" id="PF00881"/>
    </source>
</evidence>
<sequence>MNEVIKCMLERRSIRKYRPEQITEDELDAILLAGIHAPSAGNRQSVIIAVCQNEKVNFELGRINRSLFKGKMSTEKSYISKEQPSIADEASIPSAFYGAPTVLTLFAPRNFLYSVADCCVMAQNIMLAAHSVGVGSCFVARAEDAFLSELGRELQKQWGVDESYEARVHITLGYPDGTYPNGKPRKENRIKRIS</sequence>
<reference evidence="7" key="1">
    <citation type="submission" date="2020-07" db="EMBL/GenBank/DDBJ databases">
        <title>Huge and variable diversity of episymbiotic CPR bacteria and DPANN archaea in groundwater ecosystems.</title>
        <authorList>
            <person name="He C.Y."/>
            <person name="Keren R."/>
            <person name="Whittaker M."/>
            <person name="Farag I.F."/>
            <person name="Doudna J."/>
            <person name="Cate J.H.D."/>
            <person name="Banfield J.F."/>
        </authorList>
    </citation>
    <scope>NUCLEOTIDE SEQUENCE</scope>
    <source>
        <strain evidence="7">NC_groundwater_1664_Pr3_B-0.1um_52_9</strain>
    </source>
</reference>
<protein>
    <submittedName>
        <fullName evidence="7">Nitroreductase family protein</fullName>
    </submittedName>
</protein>
<dbReference type="PANTHER" id="PTHR43673">
    <property type="entry name" value="NAD(P)H NITROREDUCTASE YDGI-RELATED"/>
    <property type="match status" value="1"/>
</dbReference>
<comment type="cofactor">
    <cofactor evidence="1">
        <name>FMN</name>
        <dbReference type="ChEBI" id="CHEBI:58210"/>
    </cofactor>
</comment>
<dbReference type="EMBL" id="JACRDE010000270">
    <property type="protein sequence ID" value="MBI5249835.1"/>
    <property type="molecule type" value="Genomic_DNA"/>
</dbReference>
<organism evidence="7 8">
    <name type="scientific">Desulfomonile tiedjei</name>
    <dbReference type="NCBI Taxonomy" id="2358"/>
    <lineage>
        <taxon>Bacteria</taxon>
        <taxon>Pseudomonadati</taxon>
        <taxon>Thermodesulfobacteriota</taxon>
        <taxon>Desulfomonilia</taxon>
        <taxon>Desulfomonilales</taxon>
        <taxon>Desulfomonilaceae</taxon>
        <taxon>Desulfomonile</taxon>
    </lineage>
</organism>
<keyword evidence="4" id="KW-0288">FMN</keyword>
<comment type="caution">
    <text evidence="7">The sequence shown here is derived from an EMBL/GenBank/DDBJ whole genome shotgun (WGS) entry which is preliminary data.</text>
</comment>
<dbReference type="AlphaFoldDB" id="A0A9D6V390"/>
<keyword evidence="3" id="KW-0285">Flavoprotein</keyword>
<evidence type="ECO:0000313" key="7">
    <source>
        <dbReference type="EMBL" id="MBI5249835.1"/>
    </source>
</evidence>
<evidence type="ECO:0000313" key="8">
    <source>
        <dbReference type="Proteomes" id="UP000807825"/>
    </source>
</evidence>
<dbReference type="Gene3D" id="3.40.109.10">
    <property type="entry name" value="NADH Oxidase"/>
    <property type="match status" value="1"/>
</dbReference>
<dbReference type="PANTHER" id="PTHR43673:SF2">
    <property type="entry name" value="NITROREDUCTASE"/>
    <property type="match status" value="1"/>
</dbReference>
<dbReference type="InterPro" id="IPR029479">
    <property type="entry name" value="Nitroreductase"/>
</dbReference>
<dbReference type="SUPFAM" id="SSF55469">
    <property type="entry name" value="FMN-dependent nitroreductase-like"/>
    <property type="match status" value="1"/>
</dbReference>